<reference evidence="1" key="1">
    <citation type="submission" date="2021-11" db="EMBL/GenBank/DDBJ databases">
        <title>Streptomyces corallinus and Kineosporia corallina sp. nov., two new coral-derived marine actinobacteria.</title>
        <authorList>
            <person name="Buangrab K."/>
            <person name="Sutthacheep M."/>
            <person name="Yeemin T."/>
            <person name="Harunari E."/>
            <person name="Igarashi Y."/>
            <person name="Sripreechasak P."/>
            <person name="Kanchanasin P."/>
            <person name="Tanasupawat S."/>
            <person name="Phongsopitanun W."/>
        </authorList>
    </citation>
    <scope>NUCLEOTIDE SEQUENCE</scope>
    <source>
        <strain evidence="1">JCM 31032</strain>
    </source>
</reference>
<dbReference type="Proteomes" id="UP001138997">
    <property type="component" value="Unassembled WGS sequence"/>
</dbReference>
<keyword evidence="2" id="KW-1185">Reference proteome</keyword>
<comment type="caution">
    <text evidence="1">The sequence shown here is derived from an EMBL/GenBank/DDBJ whole genome shotgun (WGS) entry which is preliminary data.</text>
</comment>
<accession>A0A9X1NIJ3</accession>
<evidence type="ECO:0008006" key="3">
    <source>
        <dbReference type="Google" id="ProtNLM"/>
    </source>
</evidence>
<proteinExistence type="predicted"/>
<evidence type="ECO:0000313" key="2">
    <source>
        <dbReference type="Proteomes" id="UP001138997"/>
    </source>
</evidence>
<evidence type="ECO:0000313" key="1">
    <source>
        <dbReference type="EMBL" id="MCD5314416.1"/>
    </source>
</evidence>
<sequence>MAKIQITADHVIVKLPLWRQILSLSTGFTIPLENVRGATMDPGAAGEPKGLRSPGTYIPGVLTLGTFYRDGERTFWDVHNRSRVVVLQLTGERYDRLVLEVENPRTVVEHIEAATRPS</sequence>
<dbReference type="AlphaFoldDB" id="A0A9X1NIJ3"/>
<dbReference type="EMBL" id="JAJOMB010000016">
    <property type="protein sequence ID" value="MCD5314416.1"/>
    <property type="molecule type" value="Genomic_DNA"/>
</dbReference>
<gene>
    <name evidence="1" type="ORF">LR394_26265</name>
</gene>
<organism evidence="1 2">
    <name type="scientific">Kineosporia babensis</name>
    <dbReference type="NCBI Taxonomy" id="499548"/>
    <lineage>
        <taxon>Bacteria</taxon>
        <taxon>Bacillati</taxon>
        <taxon>Actinomycetota</taxon>
        <taxon>Actinomycetes</taxon>
        <taxon>Kineosporiales</taxon>
        <taxon>Kineosporiaceae</taxon>
        <taxon>Kineosporia</taxon>
    </lineage>
</organism>
<protein>
    <recommendedName>
        <fullName evidence="3">Bacterial Pleckstrin homology domain-containing protein</fullName>
    </recommendedName>
</protein>
<dbReference type="RefSeq" id="WP_231446909.1">
    <property type="nucleotide sequence ID" value="NZ_JAJOMB010000016.1"/>
</dbReference>
<name>A0A9X1NIJ3_9ACTN</name>